<keyword evidence="2" id="KW-1185">Reference proteome</keyword>
<accession>W5NNN2</accession>
<dbReference type="Ensembl" id="ENSLOCT00000022282.1">
    <property type="protein sequence ID" value="ENSLOCP00000022241.1"/>
    <property type="gene ID" value="ENSLOCG00000018140.1"/>
</dbReference>
<evidence type="ECO:0008006" key="3">
    <source>
        <dbReference type="Google" id="ProtNLM"/>
    </source>
</evidence>
<organism evidence="1 2">
    <name type="scientific">Lepisosteus oculatus</name>
    <name type="common">Spotted gar</name>
    <dbReference type="NCBI Taxonomy" id="7918"/>
    <lineage>
        <taxon>Eukaryota</taxon>
        <taxon>Metazoa</taxon>
        <taxon>Chordata</taxon>
        <taxon>Craniata</taxon>
        <taxon>Vertebrata</taxon>
        <taxon>Euteleostomi</taxon>
        <taxon>Actinopterygii</taxon>
        <taxon>Neopterygii</taxon>
        <taxon>Holostei</taxon>
        <taxon>Semionotiformes</taxon>
        <taxon>Lepisosteidae</taxon>
        <taxon>Lepisosteus</taxon>
    </lineage>
</organism>
<dbReference type="GeneTree" id="ENSGT00400000024060"/>
<proteinExistence type="predicted"/>
<dbReference type="InParanoid" id="W5NNN2"/>
<evidence type="ECO:0000313" key="2">
    <source>
        <dbReference type="Proteomes" id="UP000018468"/>
    </source>
</evidence>
<protein>
    <recommendedName>
        <fullName evidence="3">Reverse transcriptase</fullName>
    </recommendedName>
</protein>
<sequence length="200" mass="22826">MNVYPTRECLTRGIPDGPKTCRGCHLAVESFSHILGQCPAVQGARIARHNKVWALLALEAEQYGWEVHKEQHLRDGRGELRKLDLVMVKGETAMVIYMTVRFEYDLGSLDRARKEKICHYSPLEVQISQLTAAKQIKFFGFVVGARGKWPAFNYEILCLLGLGKTRSRKFAELVSRRVLLYSLDILGVFSGYSKKYVTWN</sequence>
<name>W5NNN2_LEPOC</name>
<reference evidence="1" key="2">
    <citation type="submission" date="2025-08" db="UniProtKB">
        <authorList>
            <consortium name="Ensembl"/>
        </authorList>
    </citation>
    <scope>IDENTIFICATION</scope>
</reference>
<dbReference type="OMA" id="KEPHIRD"/>
<dbReference type="Proteomes" id="UP000018468">
    <property type="component" value="Linkage group LG20"/>
</dbReference>
<reference evidence="1" key="3">
    <citation type="submission" date="2025-09" db="UniProtKB">
        <authorList>
            <consortium name="Ensembl"/>
        </authorList>
    </citation>
    <scope>IDENTIFICATION</scope>
</reference>
<reference evidence="2" key="1">
    <citation type="submission" date="2011-12" db="EMBL/GenBank/DDBJ databases">
        <title>The Draft Genome of Lepisosteus oculatus.</title>
        <authorList>
            <consortium name="The Broad Institute Genome Assembly &amp; Analysis Group"/>
            <consortium name="Computational R&amp;D Group"/>
            <consortium name="and Sequencing Platform"/>
            <person name="Di Palma F."/>
            <person name="Alfoldi J."/>
            <person name="Johnson J."/>
            <person name="Berlin A."/>
            <person name="Gnerre S."/>
            <person name="Jaffe D."/>
            <person name="MacCallum I."/>
            <person name="Young S."/>
            <person name="Walker B.J."/>
            <person name="Lander E.S."/>
            <person name="Lindblad-Toh K."/>
        </authorList>
    </citation>
    <scope>NUCLEOTIDE SEQUENCE [LARGE SCALE GENOMIC DNA]</scope>
</reference>
<dbReference type="EMBL" id="AHAT01039608">
    <property type="status" value="NOT_ANNOTATED_CDS"/>
    <property type="molecule type" value="Genomic_DNA"/>
</dbReference>
<evidence type="ECO:0000313" key="1">
    <source>
        <dbReference type="Ensembl" id="ENSLOCP00000022241.1"/>
    </source>
</evidence>